<gene>
    <name evidence="14" type="ORF">Uis1B_0634</name>
</gene>
<dbReference type="Gene3D" id="3.90.870.10">
    <property type="entry name" value="DHBP synthase"/>
    <property type="match status" value="1"/>
</dbReference>
<dbReference type="InterPro" id="IPR017945">
    <property type="entry name" value="DHBP_synth_RibB-like_a/b_dom"/>
</dbReference>
<protein>
    <recommendedName>
        <fullName evidence="10">L-threonylcarbamoyladenylate synthase</fullName>
        <ecNumber evidence="3">2.7.7.87</ecNumber>
    </recommendedName>
    <alternativeName>
        <fullName evidence="10">L-threonylcarbamoyladenylate synthase</fullName>
    </alternativeName>
</protein>
<dbReference type="PANTHER" id="PTHR17490">
    <property type="entry name" value="SUA5"/>
    <property type="match status" value="1"/>
</dbReference>
<evidence type="ECO:0000256" key="6">
    <source>
        <dbReference type="ARBA" id="ARBA00022694"/>
    </source>
</evidence>
<name>A0A2N5JBB8_9BIFI</name>
<sequence>MVDIRPVNDESLALAARLVHEGQLVVIPTDTVYGVACNPRSAEAVANIFRAKRRPRAKSLQVLLSSMPELVRLGLDLPVPLNRLSRRFIPGAFSPICVAGPNCDLATVRYAPNEHPTRTQGIRIPNSETSLRILRATGPLAASSANISGGESAQTVRQAADALGDAVALYLDGGPTPGPVSSTVVAADPHGRDGIAVLREGVIPQSVIRSALHESSPYGSSGSGSSGSHGFIARDHPRSAVRGGIPA</sequence>
<evidence type="ECO:0000256" key="3">
    <source>
        <dbReference type="ARBA" id="ARBA00012584"/>
    </source>
</evidence>
<keyword evidence="7" id="KW-0548">Nucleotidyltransferase</keyword>
<evidence type="ECO:0000256" key="1">
    <source>
        <dbReference type="ARBA" id="ARBA00004496"/>
    </source>
</evidence>
<evidence type="ECO:0000313" key="14">
    <source>
        <dbReference type="EMBL" id="PLS31499.1"/>
    </source>
</evidence>
<dbReference type="GO" id="GO:0000049">
    <property type="term" value="F:tRNA binding"/>
    <property type="evidence" value="ECO:0007669"/>
    <property type="project" value="TreeGrafter"/>
</dbReference>
<evidence type="ECO:0000313" key="15">
    <source>
        <dbReference type="Proteomes" id="UP000235050"/>
    </source>
</evidence>
<proteinExistence type="inferred from homology"/>
<keyword evidence="4" id="KW-0963">Cytoplasm</keyword>
<dbReference type="EMBL" id="NMWU01000009">
    <property type="protein sequence ID" value="PLS31499.1"/>
    <property type="molecule type" value="Genomic_DNA"/>
</dbReference>
<keyword evidence="9" id="KW-0067">ATP-binding</keyword>
<evidence type="ECO:0000256" key="7">
    <source>
        <dbReference type="ARBA" id="ARBA00022695"/>
    </source>
</evidence>
<evidence type="ECO:0000259" key="13">
    <source>
        <dbReference type="PROSITE" id="PS51163"/>
    </source>
</evidence>
<dbReference type="GO" id="GO:0005524">
    <property type="term" value="F:ATP binding"/>
    <property type="evidence" value="ECO:0007669"/>
    <property type="project" value="UniProtKB-KW"/>
</dbReference>
<comment type="subcellular location">
    <subcellularLocation>
        <location evidence="1">Cytoplasm</location>
    </subcellularLocation>
</comment>
<comment type="catalytic activity">
    <reaction evidence="11">
        <text>L-threonine + hydrogencarbonate + ATP = L-threonylcarbamoyladenylate + diphosphate + H2O</text>
        <dbReference type="Rhea" id="RHEA:36407"/>
        <dbReference type="ChEBI" id="CHEBI:15377"/>
        <dbReference type="ChEBI" id="CHEBI:17544"/>
        <dbReference type="ChEBI" id="CHEBI:30616"/>
        <dbReference type="ChEBI" id="CHEBI:33019"/>
        <dbReference type="ChEBI" id="CHEBI:57926"/>
        <dbReference type="ChEBI" id="CHEBI:73682"/>
        <dbReference type="EC" id="2.7.7.87"/>
    </reaction>
</comment>
<dbReference type="InterPro" id="IPR006070">
    <property type="entry name" value="Sua5-like_dom"/>
</dbReference>
<dbReference type="InterPro" id="IPR050156">
    <property type="entry name" value="TC-AMP_synthase_SUA5"/>
</dbReference>
<evidence type="ECO:0000256" key="2">
    <source>
        <dbReference type="ARBA" id="ARBA00007663"/>
    </source>
</evidence>
<keyword evidence="15" id="KW-1185">Reference proteome</keyword>
<dbReference type="SUPFAM" id="SSF55821">
    <property type="entry name" value="YrdC/RibB"/>
    <property type="match status" value="1"/>
</dbReference>
<reference evidence="14 15" key="1">
    <citation type="submission" date="2017-07" db="EMBL/GenBank/DDBJ databases">
        <title>Bifidobacterium novel species.</title>
        <authorList>
            <person name="Lugli G.A."/>
            <person name="Milani C."/>
            <person name="Duranti S."/>
            <person name="Mangifesta M."/>
        </authorList>
    </citation>
    <scope>NUCLEOTIDE SEQUENCE [LARGE SCALE GENOMIC DNA]</scope>
    <source>
        <strain evidence="15">Uis1B</strain>
    </source>
</reference>
<evidence type="ECO:0000256" key="9">
    <source>
        <dbReference type="ARBA" id="ARBA00022840"/>
    </source>
</evidence>
<evidence type="ECO:0000256" key="5">
    <source>
        <dbReference type="ARBA" id="ARBA00022679"/>
    </source>
</evidence>
<dbReference type="PANTHER" id="PTHR17490:SF16">
    <property type="entry name" value="THREONYLCARBAMOYL-AMP SYNTHASE"/>
    <property type="match status" value="1"/>
</dbReference>
<dbReference type="EC" id="2.7.7.87" evidence="3"/>
<dbReference type="NCBIfam" id="TIGR00057">
    <property type="entry name" value="L-threonylcarbamoyladenylate synthase"/>
    <property type="match status" value="1"/>
</dbReference>
<dbReference type="GO" id="GO:0003725">
    <property type="term" value="F:double-stranded RNA binding"/>
    <property type="evidence" value="ECO:0007669"/>
    <property type="project" value="InterPro"/>
</dbReference>
<dbReference type="Proteomes" id="UP000235050">
    <property type="component" value="Unassembled WGS sequence"/>
</dbReference>
<dbReference type="GO" id="GO:0008033">
    <property type="term" value="P:tRNA processing"/>
    <property type="evidence" value="ECO:0007669"/>
    <property type="project" value="UniProtKB-KW"/>
</dbReference>
<dbReference type="GO" id="GO:0061710">
    <property type="term" value="F:L-threonylcarbamoyladenylate synthase"/>
    <property type="evidence" value="ECO:0007669"/>
    <property type="project" value="UniProtKB-EC"/>
</dbReference>
<dbReference type="RefSeq" id="WP_101615537.1">
    <property type="nucleotide sequence ID" value="NZ_NMWU01000009.1"/>
</dbReference>
<dbReference type="PROSITE" id="PS51163">
    <property type="entry name" value="YRDC"/>
    <property type="match status" value="1"/>
</dbReference>
<keyword evidence="5" id="KW-0808">Transferase</keyword>
<keyword evidence="6" id="KW-0819">tRNA processing</keyword>
<dbReference type="Pfam" id="PF01300">
    <property type="entry name" value="Sua5_yciO_yrdC"/>
    <property type="match status" value="1"/>
</dbReference>
<evidence type="ECO:0000256" key="11">
    <source>
        <dbReference type="ARBA" id="ARBA00048366"/>
    </source>
</evidence>
<dbReference type="OrthoDB" id="9814580at2"/>
<dbReference type="GO" id="GO:0006450">
    <property type="term" value="P:regulation of translational fidelity"/>
    <property type="evidence" value="ECO:0007669"/>
    <property type="project" value="TreeGrafter"/>
</dbReference>
<evidence type="ECO:0000256" key="4">
    <source>
        <dbReference type="ARBA" id="ARBA00022490"/>
    </source>
</evidence>
<evidence type="ECO:0000256" key="8">
    <source>
        <dbReference type="ARBA" id="ARBA00022741"/>
    </source>
</evidence>
<keyword evidence="8" id="KW-0547">Nucleotide-binding</keyword>
<comment type="caution">
    <text evidence="14">The sequence shown here is derived from an EMBL/GenBank/DDBJ whole genome shotgun (WGS) entry which is preliminary data.</text>
</comment>
<organism evidence="14 15">
    <name type="scientific">Bifidobacterium margollesii</name>
    <dbReference type="NCBI Taxonomy" id="2020964"/>
    <lineage>
        <taxon>Bacteria</taxon>
        <taxon>Bacillati</taxon>
        <taxon>Actinomycetota</taxon>
        <taxon>Actinomycetes</taxon>
        <taxon>Bifidobacteriales</taxon>
        <taxon>Bifidobacteriaceae</taxon>
        <taxon>Bifidobacterium</taxon>
    </lineage>
</organism>
<evidence type="ECO:0000256" key="10">
    <source>
        <dbReference type="ARBA" id="ARBA00029774"/>
    </source>
</evidence>
<feature type="domain" description="YrdC-like" evidence="13">
    <location>
        <begin position="9"/>
        <end position="203"/>
    </location>
</feature>
<comment type="similarity">
    <text evidence="2">Belongs to the SUA5 family.</text>
</comment>
<dbReference type="AlphaFoldDB" id="A0A2N5JBB8"/>
<accession>A0A2N5JBB8</accession>
<feature type="region of interest" description="Disordered" evidence="12">
    <location>
        <begin position="214"/>
        <end position="247"/>
    </location>
</feature>
<evidence type="ECO:0000256" key="12">
    <source>
        <dbReference type="SAM" id="MobiDB-lite"/>
    </source>
</evidence>
<dbReference type="GO" id="GO:0005737">
    <property type="term" value="C:cytoplasm"/>
    <property type="evidence" value="ECO:0007669"/>
    <property type="project" value="UniProtKB-SubCell"/>
</dbReference>